<name>A0A1F6BY66_9BACT</name>
<dbReference type="Proteomes" id="UP000176322">
    <property type="component" value="Unassembled WGS sequence"/>
</dbReference>
<dbReference type="STRING" id="1798475.A2837_01635"/>
<comment type="caution">
    <text evidence="3">The sequence shown here is derived from an EMBL/GenBank/DDBJ whole genome shotgun (WGS) entry which is preliminary data.</text>
</comment>
<dbReference type="InterPro" id="IPR003395">
    <property type="entry name" value="RecF/RecN/SMC_N"/>
</dbReference>
<evidence type="ECO:0000313" key="4">
    <source>
        <dbReference type="Proteomes" id="UP000176322"/>
    </source>
</evidence>
<feature type="coiled-coil region" evidence="1">
    <location>
        <begin position="295"/>
        <end position="322"/>
    </location>
</feature>
<feature type="coiled-coil region" evidence="1">
    <location>
        <begin position="550"/>
        <end position="618"/>
    </location>
</feature>
<dbReference type="Gene3D" id="3.40.50.300">
    <property type="entry name" value="P-loop containing nucleotide triphosphate hydrolases"/>
    <property type="match status" value="2"/>
</dbReference>
<dbReference type="PANTHER" id="PTHR43977">
    <property type="entry name" value="STRUCTURAL MAINTENANCE OF CHROMOSOMES PROTEIN 3"/>
    <property type="match status" value="1"/>
</dbReference>
<evidence type="ECO:0000313" key="3">
    <source>
        <dbReference type="EMBL" id="OGG41895.1"/>
    </source>
</evidence>
<reference evidence="3 4" key="1">
    <citation type="journal article" date="2016" name="Nat. Commun.">
        <title>Thousands of microbial genomes shed light on interconnected biogeochemical processes in an aquifer system.</title>
        <authorList>
            <person name="Anantharaman K."/>
            <person name="Brown C.T."/>
            <person name="Hug L.A."/>
            <person name="Sharon I."/>
            <person name="Castelle C.J."/>
            <person name="Probst A.J."/>
            <person name="Thomas B.C."/>
            <person name="Singh A."/>
            <person name="Wilkins M.J."/>
            <person name="Karaoz U."/>
            <person name="Brodie E.L."/>
            <person name="Williams K.H."/>
            <person name="Hubbard S.S."/>
            <person name="Banfield J.F."/>
        </authorList>
    </citation>
    <scope>NUCLEOTIDE SEQUENCE [LARGE SCALE GENOMIC DNA]</scope>
</reference>
<feature type="domain" description="RecF/RecN/SMC N-terminal" evidence="2">
    <location>
        <begin position="2"/>
        <end position="734"/>
    </location>
</feature>
<proteinExistence type="predicted"/>
<protein>
    <recommendedName>
        <fullName evidence="2">RecF/RecN/SMC N-terminal domain-containing protein</fullName>
    </recommendedName>
</protein>
<organism evidence="3 4">
    <name type="scientific">Candidatus Kaiserbacteria bacterium RIFCSPHIGHO2_01_FULL_46_22</name>
    <dbReference type="NCBI Taxonomy" id="1798475"/>
    <lineage>
        <taxon>Bacteria</taxon>
        <taxon>Candidatus Kaiseribacteriota</taxon>
    </lineage>
</organism>
<accession>A0A1F6BY66</accession>
<evidence type="ECO:0000259" key="2">
    <source>
        <dbReference type="Pfam" id="PF02463"/>
    </source>
</evidence>
<keyword evidence="1" id="KW-0175">Coiled coil</keyword>
<dbReference type="SUPFAM" id="SSF57997">
    <property type="entry name" value="Tropomyosin"/>
    <property type="match status" value="1"/>
</dbReference>
<evidence type="ECO:0000256" key="1">
    <source>
        <dbReference type="SAM" id="Coils"/>
    </source>
</evidence>
<sequence>MYLKHLSINGFKSFAKKGELEFSSAITAIVGPNGSGKSNVAESFRFVLGEQSPSRMRGKKGEDLIWGGSDSLARGNRASVAVTLDNEKHVFPVDFDEIVLERVVHRDGANEYLINGSQVRLKDVQELLAAANIGPSGHHIISQGEADRILSASPKERREMIEDALGLKVYQFKKTEAVRKLDKTRENIDKVDSLRREVAPHLRFLEKQMKKIERAVELRDQLRHLYAEYLKREDTYLAYHQDRLEGERNNLKKELETKESALTNAKAVLAKEGSGENRTELIEAENTLTIARRTKQDIVRAVATLEGQLSFLERRIRAARDRSTADDKLQIPYGELDKLVTSLEWEVQKAVKNDDVSVLRRAMTDVVHTLRQFLSKASLQGERSSIVEEEREYEDLTGKKNELDKQLATASQDEIQAEEQHRAIRTKIENSENEGRAAEREVFRLGAEKRECENVLVRLEYEYNAIVRDRDEFKRELQEAVILIGRNAADYFKLEITGDIVNEDRARQIERRRELEKLKIRLEEQGGGGEEIEKEYTAVKERDDFLIREVADLKLSVEKLEQLIAELNAELNERFSAGIDKISLEFNKFFALMFGGGAAELNKVKMAQRRRVTLAEEELLTEESPETEEKTEEGIEIGVKLPNKRVKGLDMLSGGERALTSIALIFAMSQVNPPLFIILDETDAALDEANSRRYGDMIEALSKRSQLILITHNRETMSRAGILYGVTMGGDGVSKLLSVRLDQALAVAK</sequence>
<gene>
    <name evidence="3" type="ORF">A2837_01635</name>
</gene>
<dbReference type="SUPFAM" id="SSF52540">
    <property type="entry name" value="P-loop containing nucleoside triphosphate hydrolases"/>
    <property type="match status" value="1"/>
</dbReference>
<dbReference type="InterPro" id="IPR027417">
    <property type="entry name" value="P-loop_NTPase"/>
</dbReference>
<feature type="coiled-coil region" evidence="1">
    <location>
        <begin position="205"/>
        <end position="268"/>
    </location>
</feature>
<dbReference type="EMBL" id="MFKO01000002">
    <property type="protein sequence ID" value="OGG41895.1"/>
    <property type="molecule type" value="Genomic_DNA"/>
</dbReference>
<dbReference type="AlphaFoldDB" id="A0A1F6BY66"/>
<dbReference type="Pfam" id="PF02463">
    <property type="entry name" value="SMC_N"/>
    <property type="match status" value="1"/>
</dbReference>
<feature type="coiled-coil region" evidence="1">
    <location>
        <begin position="379"/>
        <end position="441"/>
    </location>
</feature>